<dbReference type="AlphaFoldDB" id="A0A8H6RPL3"/>
<dbReference type="Pfam" id="PF25485">
    <property type="entry name" value="DUF7908"/>
    <property type="match status" value="1"/>
</dbReference>
<reference evidence="4" key="1">
    <citation type="submission" date="2020-04" db="EMBL/GenBank/DDBJ databases">
        <title>Draft genome resource of the tomato pathogen Pseudocercospora fuligena.</title>
        <authorList>
            <person name="Zaccaron A."/>
        </authorList>
    </citation>
    <scope>NUCLEOTIDE SEQUENCE</scope>
    <source>
        <strain evidence="4">PF001</strain>
    </source>
</reference>
<sequence length="1063" mass="107122">LPGMDDLATSRCLRTTLSLHDHELQSFVLAAIIQHHLEIVSTQQSCRKDQSHWSSAVVLGDEGIALARAMRYNKAAFGLAAAAVPFGVLSELVTVTEYPSACSAIYTSKSGSSTVIVSTVTVSPTPFSDASINNGATFAVEIQPMGQAAKKRQAESRTYLNAGGYTTTDPSQAVQYSIDDGVLSATTGGSVTADQNDTSIPFAISTTLKSIRTRFFSQNLTLNWNNTAFEGGAAEFYMTPAFNGSQQVFAYLKGVQVANWMPVPFALRPAGGLVIESSTSIGATSISASVSMGSMTEPTASATATAGSSIVSSGVSAGSSTAASASATPSSNVSPEGLCGANTGFNCYGAPNGNCCSQYGFCGGNTDRDQYCGQGCQSAYGECDSPSAAVSSADVIPTPSSGSLVWSSSVATSSGGAVVSSSVAISSGGSGNMTMSSAASSSLALSTAVSPTLVLSTSNGVTWTSTPSPASSAVASSANTLPTISDAATPIGPGGPGITLTPSSTATSVLSETPSFSFIESSPIPSDSSSMWSSSASSAGSSISSAASSIQSQVSSISSSAASSSSSAASSASSAASSISSAASSASSSISSVSSVSSESSVASSVFSSAASSLSSAASSVVVPTTSTAASSSAAATNTGSAFCPASDGTIRTYDGEQYTIGCGSDTTGIGVGSYYSTSSSYEECFAVCESYSGCQGFTWSGANGAQYGIGSGNCYFKGIGVDGQPIQFSGSGANPSLVAAIKVIQEEPATSSEAVSSTPATSSSVAVSSPAETSSTMMASSSTSTTSLFFFSESSVPAIVSQSAPYTSPPPVSLPSPISVSTPSSSSTTDLTSSISSPAELPTSSPTSSTPTSSSASSSSSNYLVLPSPTACDFGDPADWPEDDSYCLIALPTPMVIYGNSDTQTFAATNGYISLGQGSQAYEAERLPSIHVPPATIAPFFDDLAIFGGQTPMQGIFYQLFDDGVTYEYYLFRSGVAGELYHFTVEYKYANPGVFTYTYYNVGNGNNGRFASVGMQGNQGSPSGTLIGFQYSYETTNITPGLVVTCNSTENICATNAGEYQP</sequence>
<feature type="region of interest" description="Disordered" evidence="2">
    <location>
        <begin position="804"/>
        <end position="863"/>
    </location>
</feature>
<protein>
    <recommendedName>
        <fullName evidence="3">DUF7908 domain-containing protein</fullName>
    </recommendedName>
</protein>
<dbReference type="Gene3D" id="3.30.60.10">
    <property type="entry name" value="Endochitinase-like"/>
    <property type="match status" value="1"/>
</dbReference>
<evidence type="ECO:0000313" key="5">
    <source>
        <dbReference type="Proteomes" id="UP000660729"/>
    </source>
</evidence>
<dbReference type="SUPFAM" id="SSF57016">
    <property type="entry name" value="Plant lectins/antimicrobial peptides"/>
    <property type="match status" value="1"/>
</dbReference>
<evidence type="ECO:0000259" key="3">
    <source>
        <dbReference type="Pfam" id="PF25485"/>
    </source>
</evidence>
<feature type="compositionally biased region" description="Low complexity" evidence="2">
    <location>
        <begin position="816"/>
        <end position="862"/>
    </location>
</feature>
<keyword evidence="5" id="KW-1185">Reference proteome</keyword>
<dbReference type="OrthoDB" id="5985073at2759"/>
<dbReference type="InterPro" id="IPR057230">
    <property type="entry name" value="DUF7908"/>
</dbReference>
<evidence type="ECO:0000256" key="2">
    <source>
        <dbReference type="SAM" id="MobiDB-lite"/>
    </source>
</evidence>
<organism evidence="4 5">
    <name type="scientific">Pseudocercospora fuligena</name>
    <dbReference type="NCBI Taxonomy" id="685502"/>
    <lineage>
        <taxon>Eukaryota</taxon>
        <taxon>Fungi</taxon>
        <taxon>Dikarya</taxon>
        <taxon>Ascomycota</taxon>
        <taxon>Pezizomycotina</taxon>
        <taxon>Dothideomycetes</taxon>
        <taxon>Dothideomycetidae</taxon>
        <taxon>Mycosphaerellales</taxon>
        <taxon>Mycosphaerellaceae</taxon>
        <taxon>Pseudocercospora</taxon>
    </lineage>
</organism>
<keyword evidence="1" id="KW-0147">Chitin-binding</keyword>
<dbReference type="Proteomes" id="UP000660729">
    <property type="component" value="Unassembled WGS sequence"/>
</dbReference>
<feature type="region of interest" description="Disordered" evidence="2">
    <location>
        <begin position="751"/>
        <end position="779"/>
    </location>
</feature>
<comment type="caution">
    <text evidence="4">The sequence shown here is derived from an EMBL/GenBank/DDBJ whole genome shotgun (WGS) entry which is preliminary data.</text>
</comment>
<name>A0A8H6RPL3_9PEZI</name>
<gene>
    <name evidence="4" type="ORF">HII31_02542</name>
</gene>
<evidence type="ECO:0000256" key="1">
    <source>
        <dbReference type="ARBA" id="ARBA00022669"/>
    </source>
</evidence>
<dbReference type="GO" id="GO:0008061">
    <property type="term" value="F:chitin binding"/>
    <property type="evidence" value="ECO:0007669"/>
    <property type="project" value="UniProtKB-KW"/>
</dbReference>
<proteinExistence type="predicted"/>
<feature type="region of interest" description="Disordered" evidence="2">
    <location>
        <begin position="485"/>
        <end position="505"/>
    </location>
</feature>
<dbReference type="CDD" id="cd11618">
    <property type="entry name" value="ChtBD1_1"/>
    <property type="match status" value="1"/>
</dbReference>
<accession>A0A8H6RPL3</accession>
<dbReference type="EMBL" id="JABCIY010000031">
    <property type="protein sequence ID" value="KAF7196141.1"/>
    <property type="molecule type" value="Genomic_DNA"/>
</dbReference>
<evidence type="ECO:0000313" key="4">
    <source>
        <dbReference type="EMBL" id="KAF7196141.1"/>
    </source>
</evidence>
<feature type="domain" description="DUF7908" evidence="3">
    <location>
        <begin position="135"/>
        <end position="267"/>
    </location>
</feature>
<dbReference type="InterPro" id="IPR036861">
    <property type="entry name" value="Endochitinase-like_sf"/>
</dbReference>
<feature type="non-terminal residue" evidence="4">
    <location>
        <position position="1"/>
    </location>
</feature>